<dbReference type="InterPro" id="IPR027417">
    <property type="entry name" value="P-loop_NTPase"/>
</dbReference>
<accession>A0A9D4TX97</accession>
<gene>
    <name evidence="5" type="ORF">D9Q98_006186</name>
</gene>
<evidence type="ECO:0000259" key="4">
    <source>
        <dbReference type="Pfam" id="PF00685"/>
    </source>
</evidence>
<comment type="caution">
    <text evidence="5">The sequence shown here is derived from an EMBL/GenBank/DDBJ whole genome shotgun (WGS) entry which is preliminary data.</text>
</comment>
<dbReference type="Pfam" id="PF00685">
    <property type="entry name" value="Sulfotransfer_1"/>
    <property type="match status" value="1"/>
</dbReference>
<dbReference type="OrthoDB" id="205623at2759"/>
<sequence>MPADLSAADSEEVVAAVRAMEAANRNLETAEGREAGASLQCGPEDIMVVSPPKCGTTWLCQIVHMLRSGGDMSFEEINLVIPCIEMAYDYGMRDMTVQDGWRPRVYKTHFWHLHCPKGAGRYLFITRDPLDAGPSFYHFLQGWIFDEGALSMQDFLTHFWLRRGEPASLLDNASHWHTMASWYPHRNEPNVLWLHYEDLQQDLPAAVKLIAGFLGLGADDPELQALTVERSSIGYMKQFPEKYNEHMQKLARNEACGRPKEAGLHIGKVRSGKSNRHELSPELRVAIQEKWEEVMLPVTGYKTYDEMRHGINSELGRPWAQSK</sequence>
<evidence type="ECO:0000256" key="3">
    <source>
        <dbReference type="RuleBase" id="RU361155"/>
    </source>
</evidence>
<keyword evidence="6" id="KW-1185">Reference proteome</keyword>
<evidence type="ECO:0000313" key="6">
    <source>
        <dbReference type="Proteomes" id="UP001055712"/>
    </source>
</evidence>
<keyword evidence="2 3" id="KW-0808">Transferase</keyword>
<dbReference type="GO" id="GO:0008146">
    <property type="term" value="F:sulfotransferase activity"/>
    <property type="evidence" value="ECO:0007669"/>
    <property type="project" value="InterPro"/>
</dbReference>
<evidence type="ECO:0000256" key="1">
    <source>
        <dbReference type="ARBA" id="ARBA00005771"/>
    </source>
</evidence>
<comment type="similarity">
    <text evidence="1 3">Belongs to the sulfotransferase 1 family.</text>
</comment>
<name>A0A9D4TX97_CHLVU</name>
<evidence type="ECO:0000313" key="5">
    <source>
        <dbReference type="EMBL" id="KAI3436774.1"/>
    </source>
</evidence>
<evidence type="ECO:0000256" key="2">
    <source>
        <dbReference type="ARBA" id="ARBA00022679"/>
    </source>
</evidence>
<dbReference type="InterPro" id="IPR000863">
    <property type="entry name" value="Sulfotransferase_dom"/>
</dbReference>
<dbReference type="PANTHER" id="PTHR11783">
    <property type="entry name" value="SULFOTRANSFERASE SULT"/>
    <property type="match status" value="1"/>
</dbReference>
<dbReference type="SUPFAM" id="SSF52540">
    <property type="entry name" value="P-loop containing nucleoside triphosphate hydrolases"/>
    <property type="match status" value="1"/>
</dbReference>
<dbReference type="EC" id="2.8.2.-" evidence="3"/>
<organism evidence="5 6">
    <name type="scientific">Chlorella vulgaris</name>
    <name type="common">Green alga</name>
    <dbReference type="NCBI Taxonomy" id="3077"/>
    <lineage>
        <taxon>Eukaryota</taxon>
        <taxon>Viridiplantae</taxon>
        <taxon>Chlorophyta</taxon>
        <taxon>core chlorophytes</taxon>
        <taxon>Trebouxiophyceae</taxon>
        <taxon>Chlorellales</taxon>
        <taxon>Chlorellaceae</taxon>
        <taxon>Chlorella clade</taxon>
        <taxon>Chlorella</taxon>
    </lineage>
</organism>
<dbReference type="EMBL" id="SIDB01000002">
    <property type="protein sequence ID" value="KAI3436774.1"/>
    <property type="molecule type" value="Genomic_DNA"/>
</dbReference>
<dbReference type="AlphaFoldDB" id="A0A9D4TX97"/>
<dbReference type="Proteomes" id="UP001055712">
    <property type="component" value="Unassembled WGS sequence"/>
</dbReference>
<dbReference type="Gene3D" id="3.40.50.300">
    <property type="entry name" value="P-loop containing nucleotide triphosphate hydrolases"/>
    <property type="match status" value="1"/>
</dbReference>
<reference evidence="5" key="1">
    <citation type="journal article" date="2019" name="Plant J.">
        <title>Chlorella vulgaris genome assembly and annotation reveals the molecular basis for metabolic acclimation to high light conditions.</title>
        <authorList>
            <person name="Cecchin M."/>
            <person name="Marcolungo L."/>
            <person name="Rossato M."/>
            <person name="Girolomoni L."/>
            <person name="Cosentino E."/>
            <person name="Cuine S."/>
            <person name="Li-Beisson Y."/>
            <person name="Delledonne M."/>
            <person name="Ballottari M."/>
        </authorList>
    </citation>
    <scope>NUCLEOTIDE SEQUENCE</scope>
    <source>
        <strain evidence="5">211/11P</strain>
    </source>
</reference>
<reference evidence="5" key="2">
    <citation type="submission" date="2020-11" db="EMBL/GenBank/DDBJ databases">
        <authorList>
            <person name="Cecchin M."/>
            <person name="Marcolungo L."/>
            <person name="Rossato M."/>
            <person name="Girolomoni L."/>
            <person name="Cosentino E."/>
            <person name="Cuine S."/>
            <person name="Li-Beisson Y."/>
            <person name="Delledonne M."/>
            <person name="Ballottari M."/>
        </authorList>
    </citation>
    <scope>NUCLEOTIDE SEQUENCE</scope>
    <source>
        <strain evidence="5">211/11P</strain>
        <tissue evidence="5">Whole cell</tissue>
    </source>
</reference>
<protein>
    <recommendedName>
        <fullName evidence="3">Sulfotransferase</fullName>
        <ecNumber evidence="3">2.8.2.-</ecNumber>
    </recommendedName>
</protein>
<proteinExistence type="inferred from homology"/>
<feature type="domain" description="Sulfotransferase" evidence="4">
    <location>
        <begin position="43"/>
        <end position="295"/>
    </location>
</feature>